<dbReference type="EMBL" id="MT418680">
    <property type="protein sequence ID" value="QKF93540.1"/>
    <property type="molecule type" value="Genomic_DNA"/>
</dbReference>
<reference evidence="1 2" key="1">
    <citation type="submission" date="2020-04" db="EMBL/GenBank/DDBJ databases">
        <title>Advantages and limits of metagenomic assembly and binning of a giant virus.</title>
        <authorList>
            <person name="Schulz F."/>
            <person name="Andreani J."/>
            <person name="Francis R."/>
            <person name="Boudjemaa H."/>
            <person name="Bou Khalil J.Y."/>
            <person name="Lee J."/>
            <person name="La Scola B."/>
            <person name="Woyke T."/>
        </authorList>
    </citation>
    <scope>NUCLEOTIDE SEQUENCE [LARGE SCALE GENOMIC DNA]</scope>
    <source>
        <strain evidence="1 2">FV1/VV64</strain>
    </source>
</reference>
<evidence type="ECO:0000313" key="2">
    <source>
        <dbReference type="Proteomes" id="UP001162001"/>
    </source>
</evidence>
<organism evidence="1 2">
    <name type="scientific">Fadolivirus FV1/VV64</name>
    <dbReference type="NCBI Taxonomy" id="3070911"/>
    <lineage>
        <taxon>Viruses</taxon>
        <taxon>Varidnaviria</taxon>
        <taxon>Bamfordvirae</taxon>
        <taxon>Nucleocytoviricota</taxon>
        <taxon>Megaviricetes</taxon>
        <taxon>Imitervirales</taxon>
        <taxon>Mimiviridae</taxon>
        <taxon>Klosneuvirinae</taxon>
        <taxon>Fadolivirus</taxon>
        <taxon>Fadolivirus algeromassiliense</taxon>
    </lineage>
</organism>
<dbReference type="Gene3D" id="1.25.40.10">
    <property type="entry name" value="Tetratricopeptide repeat domain"/>
    <property type="match status" value="1"/>
</dbReference>
<protein>
    <submittedName>
        <fullName evidence="1">Tetratricopeptide repeat protein</fullName>
    </submittedName>
</protein>
<gene>
    <name evidence="1" type="ORF">Fadolivirus_1_82</name>
</gene>
<name>A0A7D3QWE4_9VIRU</name>
<dbReference type="InterPro" id="IPR011990">
    <property type="entry name" value="TPR-like_helical_dom_sf"/>
</dbReference>
<dbReference type="SUPFAM" id="SSF48452">
    <property type="entry name" value="TPR-like"/>
    <property type="match status" value="1"/>
</dbReference>
<sequence length="189" mass="22254">MTDKRKFIQEYLTNNGYDFIPIDDKCIPEIYNLYKFNKIPSQINKDLYGWYAVYFEVNDHTENAIKFNEYALKHDSSDSGAFRNLFNIYLETKDHNNLIQLYNTSIQSGVATYIKDIVKLYKDNNNPDDIVSMFTAFINDEQKYKYLVSVCDIPDFKFTKEMVDTLFKLDLKDDAPLSLKLMKSIFSSK</sequence>
<accession>A0A7D3QWE4</accession>
<evidence type="ECO:0000313" key="1">
    <source>
        <dbReference type="EMBL" id="QKF93540.1"/>
    </source>
</evidence>
<keyword evidence="2" id="KW-1185">Reference proteome</keyword>
<dbReference type="Proteomes" id="UP001162001">
    <property type="component" value="Segment"/>
</dbReference>
<proteinExistence type="predicted"/>